<dbReference type="SUPFAM" id="SSF53383">
    <property type="entry name" value="PLP-dependent transferases"/>
    <property type="match status" value="1"/>
</dbReference>
<evidence type="ECO:0000256" key="2">
    <source>
        <dbReference type="ARBA" id="ARBA00011738"/>
    </source>
</evidence>
<dbReference type="Proteomes" id="UP000242180">
    <property type="component" value="Unassembled WGS sequence"/>
</dbReference>
<dbReference type="GO" id="GO:0006532">
    <property type="term" value="P:aspartate biosynthetic process"/>
    <property type="evidence" value="ECO:0007669"/>
    <property type="project" value="TreeGrafter"/>
</dbReference>
<evidence type="ECO:0000256" key="3">
    <source>
        <dbReference type="ARBA" id="ARBA00022576"/>
    </source>
</evidence>
<keyword evidence="4" id="KW-0808">Transferase</keyword>
<dbReference type="GO" id="GO:0004069">
    <property type="term" value="F:L-aspartate:2-oxoglutarate aminotransferase activity"/>
    <property type="evidence" value="ECO:0007669"/>
    <property type="project" value="TreeGrafter"/>
</dbReference>
<comment type="cofactor">
    <cofactor evidence="1">
        <name>pyridoxal 5'-phosphate</name>
        <dbReference type="ChEBI" id="CHEBI:597326"/>
    </cofactor>
</comment>
<dbReference type="InterPro" id="IPR000796">
    <property type="entry name" value="Asp_trans"/>
</dbReference>
<proteinExistence type="predicted"/>
<evidence type="ECO:0000256" key="4">
    <source>
        <dbReference type="ARBA" id="ARBA00022679"/>
    </source>
</evidence>
<comment type="subunit">
    <text evidence="2">Homodimer.</text>
</comment>
<dbReference type="PANTHER" id="PTHR11879">
    <property type="entry name" value="ASPARTATE AMINOTRANSFERASE"/>
    <property type="match status" value="1"/>
</dbReference>
<dbReference type="InterPro" id="IPR015421">
    <property type="entry name" value="PyrdxlP-dep_Trfase_major"/>
</dbReference>
<dbReference type="GO" id="GO:0005829">
    <property type="term" value="C:cytosol"/>
    <property type="evidence" value="ECO:0007669"/>
    <property type="project" value="TreeGrafter"/>
</dbReference>
<keyword evidence="3" id="KW-0032">Aminotransferase</keyword>
<dbReference type="OrthoDB" id="6752799at2759"/>
<sequence length="74" mass="8439">MREAPESFASGDLDQDAWAVRYFVEQGFESFVARSFAKNLVSMVSMLLQHPKIPDHSAYGFRIVDLVLNNPDLY</sequence>
<reference evidence="6 7" key="1">
    <citation type="submission" date="2016-07" db="EMBL/GenBank/DDBJ databases">
        <title>Pervasive Adenine N6-methylation of Active Genes in Fungi.</title>
        <authorList>
            <consortium name="DOE Joint Genome Institute"/>
            <person name="Mondo S.J."/>
            <person name="Dannebaum R.O."/>
            <person name="Kuo R.C."/>
            <person name="Labutti K."/>
            <person name="Haridas S."/>
            <person name="Kuo A."/>
            <person name="Salamov A."/>
            <person name="Ahrendt S.R."/>
            <person name="Lipzen A."/>
            <person name="Sullivan W."/>
            <person name="Andreopoulos W.B."/>
            <person name="Clum A."/>
            <person name="Lindquist E."/>
            <person name="Daum C."/>
            <person name="Ramamoorthy G.K."/>
            <person name="Gryganskyi A."/>
            <person name="Culley D."/>
            <person name="Magnuson J.K."/>
            <person name="James T.Y."/>
            <person name="O'Malley M.A."/>
            <person name="Stajich J.E."/>
            <person name="Spatafora J.W."/>
            <person name="Visel A."/>
            <person name="Grigoriev I.V."/>
        </authorList>
    </citation>
    <scope>NUCLEOTIDE SEQUENCE [LARGE SCALE GENOMIC DNA]</scope>
    <source>
        <strain evidence="6 7">NRRL 2496</strain>
    </source>
</reference>
<organism evidence="6 7">
    <name type="scientific">Syncephalastrum racemosum</name>
    <name type="common">Filamentous fungus</name>
    <dbReference type="NCBI Taxonomy" id="13706"/>
    <lineage>
        <taxon>Eukaryota</taxon>
        <taxon>Fungi</taxon>
        <taxon>Fungi incertae sedis</taxon>
        <taxon>Mucoromycota</taxon>
        <taxon>Mucoromycotina</taxon>
        <taxon>Mucoromycetes</taxon>
        <taxon>Mucorales</taxon>
        <taxon>Syncephalastraceae</taxon>
        <taxon>Syncephalastrum</taxon>
    </lineage>
</organism>
<accession>A0A1X2HPD7</accession>
<dbReference type="PANTHER" id="PTHR11879:SF55">
    <property type="entry name" value="GLUTAMATE OXALOACETATE TRANSAMINASE 1, ISOFORM B"/>
    <property type="match status" value="1"/>
</dbReference>
<evidence type="ECO:0000313" key="7">
    <source>
        <dbReference type="Proteomes" id="UP000242180"/>
    </source>
</evidence>
<dbReference type="AlphaFoldDB" id="A0A1X2HPD7"/>
<comment type="caution">
    <text evidence="6">The sequence shown here is derived from an EMBL/GenBank/DDBJ whole genome shotgun (WGS) entry which is preliminary data.</text>
</comment>
<dbReference type="STRING" id="13706.A0A1X2HPD7"/>
<evidence type="ECO:0000256" key="1">
    <source>
        <dbReference type="ARBA" id="ARBA00001933"/>
    </source>
</evidence>
<dbReference type="InParanoid" id="A0A1X2HPD7"/>
<protein>
    <submittedName>
        <fullName evidence="6">Uncharacterized protein</fullName>
    </submittedName>
</protein>
<evidence type="ECO:0000313" key="6">
    <source>
        <dbReference type="EMBL" id="ORZ01199.1"/>
    </source>
</evidence>
<dbReference type="Gene3D" id="3.40.640.10">
    <property type="entry name" value="Type I PLP-dependent aspartate aminotransferase-like (Major domain)"/>
    <property type="match status" value="1"/>
</dbReference>
<keyword evidence="5" id="KW-0663">Pyridoxal phosphate</keyword>
<dbReference type="EMBL" id="MCGN01000002">
    <property type="protein sequence ID" value="ORZ01199.1"/>
    <property type="molecule type" value="Genomic_DNA"/>
</dbReference>
<keyword evidence="7" id="KW-1185">Reference proteome</keyword>
<dbReference type="InterPro" id="IPR015424">
    <property type="entry name" value="PyrdxlP-dep_Trfase"/>
</dbReference>
<name>A0A1X2HPD7_SYNRA</name>
<gene>
    <name evidence="6" type="ORF">BCR43DRAFT_512103</name>
</gene>
<evidence type="ECO:0000256" key="5">
    <source>
        <dbReference type="ARBA" id="ARBA00022898"/>
    </source>
</evidence>